<accession>A0ABP9ARW2</accession>
<dbReference type="InterPro" id="IPR036942">
    <property type="entry name" value="Beta-barrel_TonB_sf"/>
</dbReference>
<keyword evidence="6 8" id="KW-0472">Membrane</keyword>
<dbReference type="Pfam" id="PF07715">
    <property type="entry name" value="Plug"/>
    <property type="match status" value="1"/>
</dbReference>
<evidence type="ECO:0000256" key="8">
    <source>
        <dbReference type="PROSITE-ProRule" id="PRU01360"/>
    </source>
</evidence>
<dbReference type="EMBL" id="BAABIQ010000005">
    <property type="protein sequence ID" value="GAA4785162.1"/>
    <property type="molecule type" value="Genomic_DNA"/>
</dbReference>
<evidence type="ECO:0000313" key="11">
    <source>
        <dbReference type="EMBL" id="GAA4785162.1"/>
    </source>
</evidence>
<dbReference type="InterPro" id="IPR023997">
    <property type="entry name" value="TonB-dep_OMP_SusC/RagA_CS"/>
</dbReference>
<dbReference type="PANTHER" id="PTHR30069">
    <property type="entry name" value="TONB-DEPENDENT OUTER MEMBRANE RECEPTOR"/>
    <property type="match status" value="1"/>
</dbReference>
<dbReference type="InterPro" id="IPR008969">
    <property type="entry name" value="CarboxyPept-like_regulatory"/>
</dbReference>
<dbReference type="InterPro" id="IPR011662">
    <property type="entry name" value="Secretin/TonB_short_N"/>
</dbReference>
<dbReference type="PANTHER" id="PTHR30069:SF29">
    <property type="entry name" value="HEMOGLOBIN AND HEMOGLOBIN-HAPTOGLOBIN-BINDING PROTEIN 1-RELATED"/>
    <property type="match status" value="1"/>
</dbReference>
<dbReference type="NCBIfam" id="TIGR04056">
    <property type="entry name" value="OMP_RagA_SusC"/>
    <property type="match status" value="1"/>
</dbReference>
<evidence type="ECO:0000256" key="7">
    <source>
        <dbReference type="ARBA" id="ARBA00023237"/>
    </source>
</evidence>
<dbReference type="Gene3D" id="2.170.130.10">
    <property type="entry name" value="TonB-dependent receptor, plug domain"/>
    <property type="match status" value="1"/>
</dbReference>
<protein>
    <submittedName>
        <fullName evidence="11">SusC/RagA family TonB-linked outer membrane protein</fullName>
    </submittedName>
</protein>
<feature type="chain" id="PRO_5046728314" evidence="9">
    <location>
        <begin position="26"/>
        <end position="1199"/>
    </location>
</feature>
<organism evidence="11 12">
    <name type="scientific">Olivibacter ginsenosidimutans</name>
    <dbReference type="NCBI Taxonomy" id="1176537"/>
    <lineage>
        <taxon>Bacteria</taxon>
        <taxon>Pseudomonadati</taxon>
        <taxon>Bacteroidota</taxon>
        <taxon>Sphingobacteriia</taxon>
        <taxon>Sphingobacteriales</taxon>
        <taxon>Sphingobacteriaceae</taxon>
        <taxon>Olivibacter</taxon>
    </lineage>
</organism>
<comment type="subcellular location">
    <subcellularLocation>
        <location evidence="1 8">Cell outer membrane</location>
        <topology evidence="1 8">Multi-pass membrane protein</topology>
    </subcellularLocation>
</comment>
<dbReference type="SMART" id="SM00965">
    <property type="entry name" value="STN"/>
    <property type="match status" value="1"/>
</dbReference>
<keyword evidence="12" id="KW-1185">Reference proteome</keyword>
<evidence type="ECO:0000256" key="5">
    <source>
        <dbReference type="ARBA" id="ARBA00022729"/>
    </source>
</evidence>
<feature type="signal peptide" evidence="9">
    <location>
        <begin position="1"/>
        <end position="25"/>
    </location>
</feature>
<evidence type="ECO:0000256" key="1">
    <source>
        <dbReference type="ARBA" id="ARBA00004571"/>
    </source>
</evidence>
<dbReference type="InterPro" id="IPR023996">
    <property type="entry name" value="TonB-dep_OMP_SusC/RagA"/>
</dbReference>
<evidence type="ECO:0000256" key="2">
    <source>
        <dbReference type="ARBA" id="ARBA00022448"/>
    </source>
</evidence>
<evidence type="ECO:0000256" key="9">
    <source>
        <dbReference type="SAM" id="SignalP"/>
    </source>
</evidence>
<dbReference type="InterPro" id="IPR039426">
    <property type="entry name" value="TonB-dep_rcpt-like"/>
</dbReference>
<evidence type="ECO:0000256" key="3">
    <source>
        <dbReference type="ARBA" id="ARBA00022452"/>
    </source>
</evidence>
<dbReference type="SUPFAM" id="SSF56935">
    <property type="entry name" value="Porins"/>
    <property type="match status" value="1"/>
</dbReference>
<comment type="caution">
    <text evidence="11">The sequence shown here is derived from an EMBL/GenBank/DDBJ whole genome shotgun (WGS) entry which is preliminary data.</text>
</comment>
<comment type="similarity">
    <text evidence="8">Belongs to the TonB-dependent receptor family.</text>
</comment>
<keyword evidence="5 9" id="KW-0732">Signal</keyword>
<keyword evidence="4 8" id="KW-0812">Transmembrane</keyword>
<dbReference type="Proteomes" id="UP001501411">
    <property type="component" value="Unassembled WGS sequence"/>
</dbReference>
<dbReference type="Pfam" id="PF07660">
    <property type="entry name" value="STN"/>
    <property type="match status" value="1"/>
</dbReference>
<dbReference type="NCBIfam" id="TIGR04057">
    <property type="entry name" value="SusC_RagA_signa"/>
    <property type="match status" value="1"/>
</dbReference>
<dbReference type="InterPro" id="IPR037066">
    <property type="entry name" value="Plug_dom_sf"/>
</dbReference>
<evidence type="ECO:0000259" key="10">
    <source>
        <dbReference type="SMART" id="SM00965"/>
    </source>
</evidence>
<evidence type="ECO:0000256" key="4">
    <source>
        <dbReference type="ARBA" id="ARBA00022692"/>
    </source>
</evidence>
<evidence type="ECO:0000313" key="12">
    <source>
        <dbReference type="Proteomes" id="UP001501411"/>
    </source>
</evidence>
<evidence type="ECO:0000256" key="6">
    <source>
        <dbReference type="ARBA" id="ARBA00023136"/>
    </source>
</evidence>
<name>A0ABP9ARW2_9SPHI</name>
<proteinExistence type="inferred from homology"/>
<reference evidence="12" key="1">
    <citation type="journal article" date="2019" name="Int. J. Syst. Evol. Microbiol.">
        <title>The Global Catalogue of Microorganisms (GCM) 10K type strain sequencing project: providing services to taxonomists for standard genome sequencing and annotation.</title>
        <authorList>
            <consortium name="The Broad Institute Genomics Platform"/>
            <consortium name="The Broad Institute Genome Sequencing Center for Infectious Disease"/>
            <person name="Wu L."/>
            <person name="Ma J."/>
        </authorList>
    </citation>
    <scope>NUCLEOTIDE SEQUENCE [LARGE SCALE GENOMIC DNA]</scope>
    <source>
        <strain evidence="12">JCM 18200</strain>
    </source>
</reference>
<keyword evidence="7 8" id="KW-0998">Cell outer membrane</keyword>
<dbReference type="Pfam" id="PF13715">
    <property type="entry name" value="CarbopepD_reg_2"/>
    <property type="match status" value="1"/>
</dbReference>
<keyword evidence="3 8" id="KW-1134">Transmembrane beta strand</keyword>
<keyword evidence="2 8" id="KW-0813">Transport</keyword>
<dbReference type="Gene3D" id="2.60.40.1120">
    <property type="entry name" value="Carboxypeptidase-like, regulatory domain"/>
    <property type="match status" value="1"/>
</dbReference>
<dbReference type="Gene3D" id="3.55.50.30">
    <property type="match status" value="1"/>
</dbReference>
<gene>
    <name evidence="11" type="ORF">GCM10023231_11220</name>
</gene>
<dbReference type="SUPFAM" id="SSF49464">
    <property type="entry name" value="Carboxypeptidase regulatory domain-like"/>
    <property type="match status" value="1"/>
</dbReference>
<feature type="domain" description="Secretin/TonB short N-terminal" evidence="10">
    <location>
        <begin position="55"/>
        <end position="105"/>
    </location>
</feature>
<dbReference type="InterPro" id="IPR012910">
    <property type="entry name" value="Plug_dom"/>
</dbReference>
<sequence length="1199" mass="133304">MRLTTITTAVLLTTLQLAYSAGSRAQGVLNKRASLAMVNQTLSNVLKELNKQTHVEFVYSSMAETDKAVSIRANNEALSQILRSLLNHTDLGYEVVGNQVVIKKGTSTTVRQQPIRGRVTSTNGETLPGVNVTIKGTKTAVTTNIDGNYAISASANGVLVFRMLGYIVQEIPISGKSTINVVLQESISELSEVVVNTGYQSIDRKLFTGSTDLVKAVDAERPGVPDATRMLEGKVAGLSIQNVSGSFGAAPKIRVRGATSLSGDNRPLWVIDGIIMEDMVNVSNEQLTTGDPNTLVGSTLAGLNPNDIESFQILKDAAATAMYGARAMNGVIVVTTKKGKDTGGKAKVSYSGNFTSFLKPDYSQYDIMNSADQMAVYLEMRDKGWLDQAGTANARSSGVFGKMYNALYDYDETSNTWALKNNAVSEREFLTRYANANTNWFDVLFKNSLLQEHSVDITSGTENSQLYFSTSYLNDGGWTIADHVQRYTGNVRGNFKLSPKVDIGLIATGSIRDQRSPGSQTRSTNVVTGEYSREFDINPFSYSLNTSRALTAYDSDGNLEYFTNNYAPFNIINELDNNQLNTKVIDFKMQGEFHYKIIDHLKYDFAGSYRYVSTQQETKVTENSNMAQAYRAVGTSVIIDGNRYLYIDYDNPDAQGVSVLPYGGFYNTTDNNIKNYYIRNSLNWSQTFNEDHMVDLYGVTELRYIDRQNKYFDGVGYQYNAGGTPYVDPNYFDRLAQINLQYYGMGYDHERYLAYSLRGAYSYKEKYSINSTIRYDGSNLMGRSTTARWLPTWNVSGAWNIDQEAFFRKQNIMSQARLRATRGLTASLGSATNSSMILRNVLTTRPITDDRENSIELQNLENSELTWEKMYETNIGADLGFFNDRLKLTADIYWRNQFDLIGAITTAGIGGESVKQANYADMQSRGQELTINGSIIRGKDWKWNSQFNFAHNKTKITKLENLTDIWNLVKAEGGTLVGYPVRGLFSIKFDGLDPSNGVPLFTDENGETNQTAVDMQSNDIDNLVYEGSVDPTFTGGFFNTVSYKNLTLSALVTFSAGNVIRMDPIFKAQYSDLDATSKSFLNRWMIPGDELKTNVPAIASAFTENRLSGYPYNNYNYSDARVASGDFIRMKQVMLTYGFPQRIVKALGIGNASVSAVANNLFLFYSDSKLNGQDPEFYQSGGVAYPVQRQFSLSLRVGF</sequence>
<dbReference type="PROSITE" id="PS52016">
    <property type="entry name" value="TONB_DEPENDENT_REC_3"/>
    <property type="match status" value="1"/>
</dbReference>
<dbReference type="Gene3D" id="2.40.170.20">
    <property type="entry name" value="TonB-dependent receptor, beta-barrel domain"/>
    <property type="match status" value="1"/>
</dbReference>